<dbReference type="InterPro" id="IPR036590">
    <property type="entry name" value="SRAP-like"/>
</dbReference>
<evidence type="ECO:0000256" key="5">
    <source>
        <dbReference type="ARBA" id="ARBA00023124"/>
    </source>
</evidence>
<dbReference type="EMBL" id="FPBZ01000014">
    <property type="protein sequence ID" value="SFU67505.1"/>
    <property type="molecule type" value="Genomic_DNA"/>
</dbReference>
<evidence type="ECO:0000256" key="8">
    <source>
        <dbReference type="RuleBase" id="RU364100"/>
    </source>
</evidence>
<dbReference type="PANTHER" id="PTHR13604:SF0">
    <property type="entry name" value="ABASIC SITE PROCESSING PROTEIN HMCES"/>
    <property type="match status" value="1"/>
</dbReference>
<proteinExistence type="inferred from homology"/>
<dbReference type="GO" id="GO:0106300">
    <property type="term" value="P:protein-DNA covalent cross-linking repair"/>
    <property type="evidence" value="ECO:0007669"/>
    <property type="project" value="InterPro"/>
</dbReference>
<dbReference type="InterPro" id="IPR003738">
    <property type="entry name" value="SRAP"/>
</dbReference>
<evidence type="ECO:0000256" key="4">
    <source>
        <dbReference type="ARBA" id="ARBA00022801"/>
    </source>
</evidence>
<dbReference type="EC" id="3.4.-.-" evidence="8"/>
<accession>A0A1I7I3K0</accession>
<dbReference type="PANTHER" id="PTHR13604">
    <property type="entry name" value="DC12-RELATED"/>
    <property type="match status" value="1"/>
</dbReference>
<evidence type="ECO:0000256" key="9">
    <source>
        <dbReference type="SAM" id="MobiDB-lite"/>
    </source>
</evidence>
<dbReference type="AlphaFoldDB" id="A0A1I7I3K0"/>
<protein>
    <recommendedName>
        <fullName evidence="8">Abasic site processing protein</fullName>
        <ecNumber evidence="8">3.4.-.-</ecNumber>
    </recommendedName>
</protein>
<comment type="similarity">
    <text evidence="1 8">Belongs to the SOS response-associated peptidase family.</text>
</comment>
<dbReference type="Gene3D" id="3.90.1680.10">
    <property type="entry name" value="SOS response associated peptidase-like"/>
    <property type="match status" value="1"/>
</dbReference>
<keyword evidence="4 8" id="KW-0378">Hydrolase</keyword>
<keyword evidence="6" id="KW-0238">DNA-binding</keyword>
<dbReference type="SUPFAM" id="SSF143081">
    <property type="entry name" value="BB1717-like"/>
    <property type="match status" value="1"/>
</dbReference>
<organism evidence="10 11">
    <name type="scientific">Nitrosospira multiformis</name>
    <dbReference type="NCBI Taxonomy" id="1231"/>
    <lineage>
        <taxon>Bacteria</taxon>
        <taxon>Pseudomonadati</taxon>
        <taxon>Pseudomonadota</taxon>
        <taxon>Betaproteobacteria</taxon>
        <taxon>Nitrosomonadales</taxon>
        <taxon>Nitrosomonadaceae</taxon>
        <taxon>Nitrosospira</taxon>
    </lineage>
</organism>
<evidence type="ECO:0000256" key="2">
    <source>
        <dbReference type="ARBA" id="ARBA00022670"/>
    </source>
</evidence>
<evidence type="ECO:0000256" key="1">
    <source>
        <dbReference type="ARBA" id="ARBA00008136"/>
    </source>
</evidence>
<dbReference type="Proteomes" id="UP000182649">
    <property type="component" value="Unassembled WGS sequence"/>
</dbReference>
<dbReference type="GO" id="GO:0016829">
    <property type="term" value="F:lyase activity"/>
    <property type="evidence" value="ECO:0007669"/>
    <property type="project" value="UniProtKB-KW"/>
</dbReference>
<feature type="region of interest" description="Disordered" evidence="9">
    <location>
        <begin position="189"/>
        <end position="208"/>
    </location>
</feature>
<keyword evidence="3" id="KW-0227">DNA damage</keyword>
<evidence type="ECO:0000313" key="10">
    <source>
        <dbReference type="EMBL" id="SFU67505.1"/>
    </source>
</evidence>
<evidence type="ECO:0000256" key="6">
    <source>
        <dbReference type="ARBA" id="ARBA00023125"/>
    </source>
</evidence>
<dbReference type="Pfam" id="PF02586">
    <property type="entry name" value="SRAP"/>
    <property type="match status" value="1"/>
</dbReference>
<dbReference type="GO" id="GO:0008233">
    <property type="term" value="F:peptidase activity"/>
    <property type="evidence" value="ECO:0007669"/>
    <property type="project" value="UniProtKB-KW"/>
</dbReference>
<keyword evidence="2 8" id="KW-0645">Protease</keyword>
<gene>
    <name evidence="10" type="ORF">SAMN05216417_11416</name>
</gene>
<dbReference type="GO" id="GO:0003697">
    <property type="term" value="F:single-stranded DNA binding"/>
    <property type="evidence" value="ECO:0007669"/>
    <property type="project" value="InterPro"/>
</dbReference>
<evidence type="ECO:0000256" key="3">
    <source>
        <dbReference type="ARBA" id="ARBA00022763"/>
    </source>
</evidence>
<name>A0A1I7I3K0_9PROT</name>
<keyword evidence="5" id="KW-0190">Covalent protein-DNA linkage</keyword>
<sequence length="208" mass="23042">MAGRRRDSPVQRQPWQFPLDAAQAAGDTSFRLRQLGLSHAEGSAREEAALDQCKGGESADGKLLPAYVSRGRVIIPGGGWFEWTLEGGKKQPWYISRRDKKPIFMAGITNCRPGIQQAVEVGFVIVTEDSGGGMVDIHDRRPVVLEPEDAWRWMDPDTPVEEAAHIAQSRSLSSDAFTWWKVGRALNLPDPNNNRKELLEPINAPESA</sequence>
<keyword evidence="7" id="KW-0456">Lyase</keyword>
<reference evidence="10 11" key="1">
    <citation type="submission" date="2016-10" db="EMBL/GenBank/DDBJ databases">
        <authorList>
            <person name="de Groot N.N."/>
        </authorList>
    </citation>
    <scope>NUCLEOTIDE SEQUENCE [LARGE SCALE GENOMIC DNA]</scope>
    <source>
        <strain evidence="10 11">Nl14</strain>
    </source>
</reference>
<dbReference type="GO" id="GO:0006508">
    <property type="term" value="P:proteolysis"/>
    <property type="evidence" value="ECO:0007669"/>
    <property type="project" value="UniProtKB-KW"/>
</dbReference>
<evidence type="ECO:0000313" key="11">
    <source>
        <dbReference type="Proteomes" id="UP000182649"/>
    </source>
</evidence>
<evidence type="ECO:0000256" key="7">
    <source>
        <dbReference type="ARBA" id="ARBA00023239"/>
    </source>
</evidence>